<dbReference type="Proteomes" id="UP001177260">
    <property type="component" value="Unassembled WGS sequence"/>
</dbReference>
<gene>
    <name evidence="1" type="ORF">N8T08_005221</name>
</gene>
<proteinExistence type="predicted"/>
<accession>A0ACC3BFP1</accession>
<evidence type="ECO:0000313" key="2">
    <source>
        <dbReference type="Proteomes" id="UP001177260"/>
    </source>
</evidence>
<reference evidence="1 2" key="1">
    <citation type="journal article" date="2023" name="ACS Omega">
        <title>Identification of the Neoaspergillic Acid Biosynthesis Gene Cluster by Establishing an In Vitro CRISPR-Ribonucleoprotein Genetic System in Aspergillus melleus.</title>
        <authorList>
            <person name="Yuan B."/>
            <person name="Grau M.F."/>
            <person name="Murata R.M."/>
            <person name="Torok T."/>
            <person name="Venkateswaran K."/>
            <person name="Stajich J.E."/>
            <person name="Wang C.C.C."/>
        </authorList>
    </citation>
    <scope>NUCLEOTIDE SEQUENCE [LARGE SCALE GENOMIC DNA]</scope>
    <source>
        <strain evidence="1 2">IMV 1140</strain>
    </source>
</reference>
<comment type="caution">
    <text evidence="1">The sequence shown here is derived from an EMBL/GenBank/DDBJ whole genome shotgun (WGS) entry which is preliminary data.</text>
</comment>
<dbReference type="EMBL" id="JAOPJF010000003">
    <property type="protein sequence ID" value="KAK1149669.1"/>
    <property type="molecule type" value="Genomic_DNA"/>
</dbReference>
<protein>
    <submittedName>
        <fullName evidence="1">Uncharacterized protein</fullName>
    </submittedName>
</protein>
<name>A0ACC3BFP1_9EURO</name>
<keyword evidence="2" id="KW-1185">Reference proteome</keyword>
<sequence length="364" mass="39778">MEAIRAASAILGIATAGVQCSIKLLTFAGHGKSAEEEITHIAEDVSLNASILQQLGDLVKDSEGNEQTRIGGNGDDHDERQSLVADIHDARYESKRGIFNAVGLATVMKLAERCREIFDTLDEAVQRATAQSGSTPGTLGRLEMLRWPLLRPETEALRGQLRDVKGTLMFMLQLGMLRCLGRMAEGGPKKHTPNFSHLSKTDQELLVMSIIATHQKQQAAIRPSSEDTRVDGVADHIVQFNSLQPEGETRAVNQPSVKNRPSGLFGFCKRLFHSTSNEMAADKASDKNNSGQNSVRDTLLCSIEGSQVRPLVVEEQSRAPPPESESCTDYQDGAIAFINEAKANVQYLSPPKKDPVRSEFQQAE</sequence>
<evidence type="ECO:0000313" key="1">
    <source>
        <dbReference type="EMBL" id="KAK1149669.1"/>
    </source>
</evidence>
<organism evidence="1 2">
    <name type="scientific">Aspergillus melleus</name>
    <dbReference type="NCBI Taxonomy" id="138277"/>
    <lineage>
        <taxon>Eukaryota</taxon>
        <taxon>Fungi</taxon>
        <taxon>Dikarya</taxon>
        <taxon>Ascomycota</taxon>
        <taxon>Pezizomycotina</taxon>
        <taxon>Eurotiomycetes</taxon>
        <taxon>Eurotiomycetidae</taxon>
        <taxon>Eurotiales</taxon>
        <taxon>Aspergillaceae</taxon>
        <taxon>Aspergillus</taxon>
        <taxon>Aspergillus subgen. Circumdati</taxon>
    </lineage>
</organism>